<dbReference type="InterPro" id="IPR011990">
    <property type="entry name" value="TPR-like_helical_dom_sf"/>
</dbReference>
<proteinExistence type="inferred from homology"/>
<accession>A0AAV9E096</accession>
<evidence type="ECO:0000313" key="3">
    <source>
        <dbReference type="EMBL" id="KAK1307063.1"/>
    </source>
</evidence>
<dbReference type="Pfam" id="PF01535">
    <property type="entry name" value="PPR"/>
    <property type="match status" value="1"/>
</dbReference>
<dbReference type="AlphaFoldDB" id="A0AAV9E096"/>
<keyword evidence="2" id="KW-0677">Repeat</keyword>
<dbReference type="EMBL" id="JAUJYO010000010">
    <property type="protein sequence ID" value="KAK1307063.1"/>
    <property type="molecule type" value="Genomic_DNA"/>
</dbReference>
<sequence>MRPCADFNDDMATLPLLVRLFVDRGDLDAAHDVVLLFRYVTGRSSLRAMFVILFKAFSEQQQHPPIDVALTLIGRMAHDKSLYNLSDSIIAGVSALHDLSFVDEAVALVKDQFFFWVSTMLSYDDERNHLDDNGKRIAAQFAKEGLPKAATTAYNVILESGLTNRGRGYEVQLIDIPRDFNVILAEMDDMGITPDIGTFNIIAAYHDKASSHQYYRHRYYHHRYYSYEEELKEKEEEEVKISSDNAVRLFDEMIRRGCKPDLEMYFLTAKLLYREGEANRAHEMIDRAQSSIGIAFDAKSCHEFIKESCKHGIVELSRRMLEVMEGNCCVPMLETYRLLISKLVSHSRLETAIDMYHRASKQHLGLLRLDLTSEVDEVLKSTWWRERKDPSFLDFSKFMLSDDRDRTRDFTPPMAPEDANYTADHPSFKDEDFWEDETFLAFRYHIEIAYQDLSSARGRFLHLEANNNAFPIVVEAYIRVIVRIAWGVRSVTASTPLSKLDSWIRSLEGMELDGMDVGFLIERIKNLREMVDAYQRDVIASVDEQRGDHGHECKAKLDRHRWMERLMLSKGNALAESISETALARW</sequence>
<protein>
    <recommendedName>
        <fullName evidence="5">Anaphase-promoting complex subunit 5</fullName>
    </recommendedName>
</protein>
<dbReference type="PANTHER" id="PTHR46128:SF329">
    <property type="entry name" value="MITOCHONDRIAL GROUP I INTRON SPLICING FACTOR DMR1"/>
    <property type="match status" value="1"/>
</dbReference>
<evidence type="ECO:0000256" key="1">
    <source>
        <dbReference type="ARBA" id="ARBA00007626"/>
    </source>
</evidence>
<name>A0AAV9E096_ACOCL</name>
<reference evidence="3" key="1">
    <citation type="journal article" date="2023" name="Nat. Commun.">
        <title>Diploid and tetraploid genomes of Acorus and the evolution of monocots.</title>
        <authorList>
            <person name="Ma L."/>
            <person name="Liu K.W."/>
            <person name="Li Z."/>
            <person name="Hsiao Y.Y."/>
            <person name="Qi Y."/>
            <person name="Fu T."/>
            <person name="Tang G.D."/>
            <person name="Zhang D."/>
            <person name="Sun W.H."/>
            <person name="Liu D.K."/>
            <person name="Li Y."/>
            <person name="Chen G.Z."/>
            <person name="Liu X.D."/>
            <person name="Liao X.Y."/>
            <person name="Jiang Y.T."/>
            <person name="Yu X."/>
            <person name="Hao Y."/>
            <person name="Huang J."/>
            <person name="Zhao X.W."/>
            <person name="Ke S."/>
            <person name="Chen Y.Y."/>
            <person name="Wu W.L."/>
            <person name="Hsu J.L."/>
            <person name="Lin Y.F."/>
            <person name="Huang M.D."/>
            <person name="Li C.Y."/>
            <person name="Huang L."/>
            <person name="Wang Z.W."/>
            <person name="Zhao X."/>
            <person name="Zhong W.Y."/>
            <person name="Peng D.H."/>
            <person name="Ahmad S."/>
            <person name="Lan S."/>
            <person name="Zhang J.S."/>
            <person name="Tsai W.C."/>
            <person name="Van de Peer Y."/>
            <person name="Liu Z.J."/>
        </authorList>
    </citation>
    <scope>NUCLEOTIDE SEQUENCE</scope>
    <source>
        <strain evidence="3">CP</strain>
    </source>
</reference>
<dbReference type="PANTHER" id="PTHR46128">
    <property type="entry name" value="MITOCHONDRIAL GROUP I INTRON SPLICING FACTOR CCM1"/>
    <property type="match status" value="1"/>
</dbReference>
<reference evidence="3" key="2">
    <citation type="submission" date="2023-06" db="EMBL/GenBank/DDBJ databases">
        <authorList>
            <person name="Ma L."/>
            <person name="Liu K.-W."/>
            <person name="Li Z."/>
            <person name="Hsiao Y.-Y."/>
            <person name="Qi Y."/>
            <person name="Fu T."/>
            <person name="Tang G."/>
            <person name="Zhang D."/>
            <person name="Sun W.-H."/>
            <person name="Liu D.-K."/>
            <person name="Li Y."/>
            <person name="Chen G.-Z."/>
            <person name="Liu X.-D."/>
            <person name="Liao X.-Y."/>
            <person name="Jiang Y.-T."/>
            <person name="Yu X."/>
            <person name="Hao Y."/>
            <person name="Huang J."/>
            <person name="Zhao X.-W."/>
            <person name="Ke S."/>
            <person name="Chen Y.-Y."/>
            <person name="Wu W.-L."/>
            <person name="Hsu J.-L."/>
            <person name="Lin Y.-F."/>
            <person name="Huang M.-D."/>
            <person name="Li C.-Y."/>
            <person name="Huang L."/>
            <person name="Wang Z.-W."/>
            <person name="Zhao X."/>
            <person name="Zhong W.-Y."/>
            <person name="Peng D.-H."/>
            <person name="Ahmad S."/>
            <person name="Lan S."/>
            <person name="Zhang J.-S."/>
            <person name="Tsai W.-C."/>
            <person name="Van De Peer Y."/>
            <person name="Liu Z.-J."/>
        </authorList>
    </citation>
    <scope>NUCLEOTIDE SEQUENCE</scope>
    <source>
        <strain evidence="3">CP</strain>
        <tissue evidence="3">Leaves</tissue>
    </source>
</reference>
<comment type="similarity">
    <text evidence="1">Belongs to the PPR family. P subfamily.</text>
</comment>
<dbReference type="Proteomes" id="UP001180020">
    <property type="component" value="Unassembled WGS sequence"/>
</dbReference>
<keyword evidence="4" id="KW-1185">Reference proteome</keyword>
<evidence type="ECO:0008006" key="5">
    <source>
        <dbReference type="Google" id="ProtNLM"/>
    </source>
</evidence>
<dbReference type="NCBIfam" id="TIGR00756">
    <property type="entry name" value="PPR"/>
    <property type="match status" value="1"/>
</dbReference>
<comment type="caution">
    <text evidence="3">The sequence shown here is derived from an EMBL/GenBank/DDBJ whole genome shotgun (WGS) entry which is preliminary data.</text>
</comment>
<evidence type="ECO:0000313" key="4">
    <source>
        <dbReference type="Proteomes" id="UP001180020"/>
    </source>
</evidence>
<gene>
    <name evidence="3" type="ORF">QJS10_CPA10g01841</name>
</gene>
<organism evidence="3 4">
    <name type="scientific">Acorus calamus</name>
    <name type="common">Sweet flag</name>
    <dbReference type="NCBI Taxonomy" id="4465"/>
    <lineage>
        <taxon>Eukaryota</taxon>
        <taxon>Viridiplantae</taxon>
        <taxon>Streptophyta</taxon>
        <taxon>Embryophyta</taxon>
        <taxon>Tracheophyta</taxon>
        <taxon>Spermatophyta</taxon>
        <taxon>Magnoliopsida</taxon>
        <taxon>Liliopsida</taxon>
        <taxon>Acoraceae</taxon>
        <taxon>Acorus</taxon>
    </lineage>
</organism>
<evidence type="ECO:0000256" key="2">
    <source>
        <dbReference type="ARBA" id="ARBA00022737"/>
    </source>
</evidence>
<dbReference type="Gene3D" id="1.25.40.10">
    <property type="entry name" value="Tetratricopeptide repeat domain"/>
    <property type="match status" value="1"/>
</dbReference>
<dbReference type="InterPro" id="IPR002885">
    <property type="entry name" value="PPR_rpt"/>
</dbReference>
<dbReference type="InterPro" id="IPR050872">
    <property type="entry name" value="PPR_P_subfamily"/>
</dbReference>